<dbReference type="Gene3D" id="3.40.470.10">
    <property type="entry name" value="Uracil-DNA glycosylase-like domain"/>
    <property type="match status" value="1"/>
</dbReference>
<dbReference type="InterPro" id="IPR036895">
    <property type="entry name" value="Uracil-DNA_glycosylase-like_sf"/>
</dbReference>
<dbReference type="CDD" id="cd10030">
    <property type="entry name" value="UDG-F4_TTUDGA_SPO1dp_like"/>
    <property type="match status" value="1"/>
</dbReference>
<keyword evidence="6" id="KW-0411">Iron-sulfur</keyword>
<keyword evidence="2" id="KW-0479">Metal-binding</keyword>
<keyword evidence="4" id="KW-0378">Hydrolase</keyword>
<evidence type="ECO:0000256" key="8">
    <source>
        <dbReference type="SAM" id="MobiDB-lite"/>
    </source>
</evidence>
<feature type="domain" description="Uracil-DNA glycosylase-like" evidence="9">
    <location>
        <begin position="130"/>
        <end position="280"/>
    </location>
</feature>
<keyword evidence="7" id="KW-0234">DNA repair</keyword>
<feature type="compositionally biased region" description="Low complexity" evidence="8">
    <location>
        <begin position="68"/>
        <end position="82"/>
    </location>
</feature>
<evidence type="ECO:0000256" key="7">
    <source>
        <dbReference type="ARBA" id="ARBA00023204"/>
    </source>
</evidence>
<dbReference type="InterPro" id="IPR005122">
    <property type="entry name" value="Uracil-DNA_glycosylase-like"/>
</dbReference>
<gene>
    <name evidence="10" type="ORF">JJB09_09915</name>
</gene>
<accession>A0A936YKZ9</accession>
<dbReference type="SMART" id="SM00986">
    <property type="entry name" value="UDG"/>
    <property type="match status" value="1"/>
</dbReference>
<dbReference type="PANTHER" id="PTHR33693">
    <property type="entry name" value="TYPE-5 URACIL-DNA GLYCOSYLASE"/>
    <property type="match status" value="1"/>
</dbReference>
<dbReference type="GO" id="GO:0051539">
    <property type="term" value="F:4 iron, 4 sulfur cluster binding"/>
    <property type="evidence" value="ECO:0007669"/>
    <property type="project" value="UniProtKB-KW"/>
</dbReference>
<evidence type="ECO:0000313" key="11">
    <source>
        <dbReference type="Proteomes" id="UP000633219"/>
    </source>
</evidence>
<dbReference type="SUPFAM" id="SSF52141">
    <property type="entry name" value="Uracil-DNA glycosylase-like"/>
    <property type="match status" value="1"/>
</dbReference>
<dbReference type="Proteomes" id="UP000633219">
    <property type="component" value="Unassembled WGS sequence"/>
</dbReference>
<dbReference type="InterPro" id="IPR051536">
    <property type="entry name" value="UDG_Type-4/5"/>
</dbReference>
<evidence type="ECO:0000256" key="1">
    <source>
        <dbReference type="ARBA" id="ARBA00022485"/>
    </source>
</evidence>
<keyword evidence="3" id="KW-0227">DNA damage</keyword>
<keyword evidence="5" id="KW-0408">Iron</keyword>
<protein>
    <submittedName>
        <fullName evidence="10">Uracil-DNA glycosylase</fullName>
    </submittedName>
</protein>
<evidence type="ECO:0000259" key="9">
    <source>
        <dbReference type="SMART" id="SM00986"/>
    </source>
</evidence>
<comment type="caution">
    <text evidence="10">The sequence shown here is derived from an EMBL/GenBank/DDBJ whole genome shotgun (WGS) entry which is preliminary data.</text>
</comment>
<keyword evidence="11" id="KW-1185">Reference proteome</keyword>
<reference evidence="10" key="1">
    <citation type="submission" date="2021-01" db="EMBL/GenBank/DDBJ databases">
        <title>Rhizobium sp. strain KVB221 16S ribosomal RNA gene Genome sequencing and assembly.</title>
        <authorList>
            <person name="Kang M."/>
        </authorList>
    </citation>
    <scope>NUCLEOTIDE SEQUENCE</scope>
    <source>
        <strain evidence="10">KVB221</strain>
    </source>
</reference>
<dbReference type="RefSeq" id="WP_201656918.1">
    <property type="nucleotide sequence ID" value="NZ_JAEQNC010000005.1"/>
</dbReference>
<proteinExistence type="predicted"/>
<dbReference type="AlphaFoldDB" id="A0A936YKZ9"/>
<feature type="region of interest" description="Disordered" evidence="8">
    <location>
        <begin position="46"/>
        <end position="82"/>
    </location>
</feature>
<evidence type="ECO:0000313" key="10">
    <source>
        <dbReference type="EMBL" id="MBL0372344.1"/>
    </source>
</evidence>
<evidence type="ECO:0000256" key="5">
    <source>
        <dbReference type="ARBA" id="ARBA00023004"/>
    </source>
</evidence>
<name>A0A936YKZ9_9HYPH</name>
<dbReference type="EMBL" id="JAEQNC010000005">
    <property type="protein sequence ID" value="MBL0372344.1"/>
    <property type="molecule type" value="Genomic_DNA"/>
</dbReference>
<sequence>MNSVPVAQLSSPELAQLMHFYAESGVEWMLEDVSQDRFAEFEAFEARRSTQTNSPVADRPVPVPAPATPRQQAQERGPTPHAPQIAVPAAEVIVEAQRIAASATTVQQLAEAVSAFGGCNLRNSARSTAFMAGNPAARIVVAGGLPGADDDREGAPFSGVTGGILTRMLAGISIAADEVMMFNFIPWRPPGSRPPTLHEVEICKPFGLRLIELVRPVAVLALGNYPARYLSGSDEGIHSLRGRFIDIEAGTISTRLFATFHPQDLIAAPLNKRLAWQDLLAFNSEISN</sequence>
<evidence type="ECO:0000256" key="3">
    <source>
        <dbReference type="ARBA" id="ARBA00022763"/>
    </source>
</evidence>
<evidence type="ECO:0000256" key="6">
    <source>
        <dbReference type="ARBA" id="ARBA00023014"/>
    </source>
</evidence>
<dbReference type="Pfam" id="PF03167">
    <property type="entry name" value="UDG"/>
    <property type="match status" value="1"/>
</dbReference>
<dbReference type="GO" id="GO:0006281">
    <property type="term" value="P:DNA repair"/>
    <property type="evidence" value="ECO:0007669"/>
    <property type="project" value="UniProtKB-KW"/>
</dbReference>
<organism evidence="10 11">
    <name type="scientific">Rhizobium setariae</name>
    <dbReference type="NCBI Taxonomy" id="2801340"/>
    <lineage>
        <taxon>Bacteria</taxon>
        <taxon>Pseudomonadati</taxon>
        <taxon>Pseudomonadota</taxon>
        <taxon>Alphaproteobacteria</taxon>
        <taxon>Hyphomicrobiales</taxon>
        <taxon>Rhizobiaceae</taxon>
        <taxon>Rhizobium/Agrobacterium group</taxon>
        <taxon>Rhizobium</taxon>
    </lineage>
</organism>
<evidence type="ECO:0000256" key="4">
    <source>
        <dbReference type="ARBA" id="ARBA00022801"/>
    </source>
</evidence>
<dbReference type="PANTHER" id="PTHR33693:SF1">
    <property type="entry name" value="TYPE-4 URACIL-DNA GLYCOSYLASE"/>
    <property type="match status" value="1"/>
</dbReference>
<dbReference type="GO" id="GO:0097506">
    <property type="term" value="F:deaminated base DNA N-glycosylase activity"/>
    <property type="evidence" value="ECO:0007669"/>
    <property type="project" value="UniProtKB-ARBA"/>
</dbReference>
<dbReference type="SMART" id="SM00987">
    <property type="entry name" value="UreE_C"/>
    <property type="match status" value="1"/>
</dbReference>
<keyword evidence="1" id="KW-0004">4Fe-4S</keyword>
<evidence type="ECO:0000256" key="2">
    <source>
        <dbReference type="ARBA" id="ARBA00022723"/>
    </source>
</evidence>
<dbReference type="GO" id="GO:0046872">
    <property type="term" value="F:metal ion binding"/>
    <property type="evidence" value="ECO:0007669"/>
    <property type="project" value="UniProtKB-KW"/>
</dbReference>